<dbReference type="Gene3D" id="3.40.50.1000">
    <property type="entry name" value="HAD superfamily/HAD-like"/>
    <property type="match status" value="1"/>
</dbReference>
<dbReference type="EMBL" id="LDOT01000022">
    <property type="protein sequence ID" value="KLV04457.1"/>
    <property type="molecule type" value="Genomic_DNA"/>
</dbReference>
<name>A0A0J1JQD7_9GAMM</name>
<dbReference type="NCBIfam" id="TIGR01549">
    <property type="entry name" value="HAD-SF-IA-v1"/>
    <property type="match status" value="1"/>
</dbReference>
<keyword evidence="3" id="KW-0460">Magnesium</keyword>
<dbReference type="OrthoDB" id="148966at2"/>
<keyword evidence="5" id="KW-1185">Reference proteome</keyword>
<dbReference type="Pfam" id="PF00702">
    <property type="entry name" value="Hydrolase"/>
    <property type="match status" value="1"/>
</dbReference>
<dbReference type="SFLD" id="SFLDG01129">
    <property type="entry name" value="C1.5:_HAD__Beta-PGM__Phosphata"/>
    <property type="match status" value="1"/>
</dbReference>
<dbReference type="SUPFAM" id="SSF56784">
    <property type="entry name" value="HAD-like"/>
    <property type="match status" value="1"/>
</dbReference>
<protein>
    <submittedName>
        <fullName evidence="4">HAD family hydrolase</fullName>
    </submittedName>
</protein>
<dbReference type="CDD" id="cd04305">
    <property type="entry name" value="HAD_Neu5Ac-Pase_like"/>
    <property type="match status" value="1"/>
</dbReference>
<dbReference type="InterPro" id="IPR006439">
    <property type="entry name" value="HAD-SF_hydro_IA"/>
</dbReference>
<dbReference type="NCBIfam" id="TIGR01509">
    <property type="entry name" value="HAD-SF-IA-v3"/>
    <property type="match status" value="1"/>
</dbReference>
<dbReference type="PANTHER" id="PTHR46470:SF3">
    <property type="entry name" value="N-ACYLNEURAMINATE-9-PHOSPHATASE"/>
    <property type="match status" value="1"/>
</dbReference>
<dbReference type="AlphaFoldDB" id="A0A0J1JQD7"/>
<evidence type="ECO:0000256" key="2">
    <source>
        <dbReference type="ARBA" id="ARBA00022801"/>
    </source>
</evidence>
<accession>A0A0J1JQD7</accession>
<dbReference type="PATRIC" id="fig|1195763.3.peg.3205"/>
<evidence type="ECO:0000256" key="3">
    <source>
        <dbReference type="ARBA" id="ARBA00022842"/>
    </source>
</evidence>
<dbReference type="InterPro" id="IPR051400">
    <property type="entry name" value="HAD-like_hydrolase"/>
</dbReference>
<dbReference type="PANTHER" id="PTHR46470">
    <property type="entry name" value="N-ACYLNEURAMINATE-9-PHOSPHATASE"/>
    <property type="match status" value="1"/>
</dbReference>
<dbReference type="RefSeq" id="WP_047879715.1">
    <property type="nucleotide sequence ID" value="NZ_LDOT01000022.1"/>
</dbReference>
<dbReference type="SFLD" id="SFLDS00003">
    <property type="entry name" value="Haloacid_Dehalogenase"/>
    <property type="match status" value="1"/>
</dbReference>
<dbReference type="InterPro" id="IPR036412">
    <property type="entry name" value="HAD-like_sf"/>
</dbReference>
<gene>
    <name evidence="4" type="ORF">ABT56_15080</name>
</gene>
<dbReference type="STRING" id="1195763.ABT56_15080"/>
<dbReference type="GO" id="GO:0050124">
    <property type="term" value="F:N-acylneuraminate-9-phosphatase activity"/>
    <property type="evidence" value="ECO:0007669"/>
    <property type="project" value="TreeGrafter"/>
</dbReference>
<reference evidence="4 5" key="1">
    <citation type="submission" date="2015-05" db="EMBL/GenBank/DDBJ databases">
        <title>Photobacterium galathea sp. nov.</title>
        <authorList>
            <person name="Machado H."/>
            <person name="Gram L."/>
        </authorList>
    </citation>
    <scope>NUCLEOTIDE SEQUENCE [LARGE SCALE GENOMIC DNA]</scope>
    <source>
        <strain evidence="4 5">CGMCC 1.12159</strain>
    </source>
</reference>
<evidence type="ECO:0000256" key="1">
    <source>
        <dbReference type="ARBA" id="ARBA00001946"/>
    </source>
</evidence>
<evidence type="ECO:0000313" key="4">
    <source>
        <dbReference type="EMBL" id="KLV04457.1"/>
    </source>
</evidence>
<sequence length="241" mass="26386">MLKAIFLDMDETLCGTSEADQLAGQAFACWVKETYPELVNEQRFIERYLAGVYKQLNSEFPQLVALLPDEGAFRTGLIRALLAEQGVDVDSDEACAAQAYFDDQRMAAFTFFPGVAELLRTLRERYKLVVITNGPTFSQYPKLAAVKMPDWVDHIIVGGDEPEEKPAASIFQKALDLVGAFPEEVLHIGDSLSSDIAGANRMGIKSVWVDASGEGIAGSDIVPTYTVRSAAELPLILADFQ</sequence>
<keyword evidence="2 4" id="KW-0378">Hydrolase</keyword>
<comment type="caution">
    <text evidence="4">The sequence shown here is derived from an EMBL/GenBank/DDBJ whole genome shotgun (WGS) entry which is preliminary data.</text>
</comment>
<dbReference type="Proteomes" id="UP000036097">
    <property type="component" value="Unassembled WGS sequence"/>
</dbReference>
<evidence type="ECO:0000313" key="5">
    <source>
        <dbReference type="Proteomes" id="UP000036097"/>
    </source>
</evidence>
<dbReference type="Gene3D" id="1.20.120.710">
    <property type="entry name" value="Haloacid dehalogenase hydrolase-like domain"/>
    <property type="match status" value="1"/>
</dbReference>
<organism evidence="4 5">
    <name type="scientific">Photobacterium aquae</name>
    <dbReference type="NCBI Taxonomy" id="1195763"/>
    <lineage>
        <taxon>Bacteria</taxon>
        <taxon>Pseudomonadati</taxon>
        <taxon>Pseudomonadota</taxon>
        <taxon>Gammaproteobacteria</taxon>
        <taxon>Vibrionales</taxon>
        <taxon>Vibrionaceae</taxon>
        <taxon>Photobacterium</taxon>
    </lineage>
</organism>
<proteinExistence type="predicted"/>
<dbReference type="InterPro" id="IPR023214">
    <property type="entry name" value="HAD_sf"/>
</dbReference>
<dbReference type="GO" id="GO:0046380">
    <property type="term" value="P:N-acetylneuraminate biosynthetic process"/>
    <property type="evidence" value="ECO:0007669"/>
    <property type="project" value="TreeGrafter"/>
</dbReference>
<comment type="cofactor">
    <cofactor evidence="1">
        <name>Mg(2+)</name>
        <dbReference type="ChEBI" id="CHEBI:18420"/>
    </cofactor>
</comment>